<dbReference type="GO" id="GO:0030667">
    <property type="term" value="C:secretory granule membrane"/>
    <property type="evidence" value="ECO:0007669"/>
    <property type="project" value="TreeGrafter"/>
</dbReference>
<dbReference type="GO" id="GO:0006589">
    <property type="term" value="P:octopamine biosynthetic process"/>
    <property type="evidence" value="ECO:0007669"/>
    <property type="project" value="TreeGrafter"/>
</dbReference>
<keyword evidence="1" id="KW-0732">Signal</keyword>
<dbReference type="InterPro" id="IPR005018">
    <property type="entry name" value="DOMON_domain"/>
</dbReference>
<evidence type="ECO:0000259" key="2">
    <source>
        <dbReference type="PROSITE" id="PS50836"/>
    </source>
</evidence>
<evidence type="ECO:0000256" key="1">
    <source>
        <dbReference type="SAM" id="SignalP"/>
    </source>
</evidence>
<dbReference type="InterPro" id="IPR045266">
    <property type="entry name" value="DOH_DOMON"/>
</dbReference>
<comment type="caution">
    <text evidence="3">The sequence shown here is derived from an EMBL/GenBank/DDBJ whole genome shotgun (WGS) entry which is preliminary data.</text>
</comment>
<dbReference type="InterPro" id="IPR000945">
    <property type="entry name" value="DBH-like"/>
</dbReference>
<evidence type="ECO:0000313" key="4">
    <source>
        <dbReference type="Proteomes" id="UP000275408"/>
    </source>
</evidence>
<feature type="non-terminal residue" evidence="3">
    <location>
        <position position="1"/>
    </location>
</feature>
<proteinExistence type="predicted"/>
<evidence type="ECO:0000313" key="3">
    <source>
        <dbReference type="EMBL" id="RMX49598.1"/>
    </source>
</evidence>
<dbReference type="PANTHER" id="PTHR10157">
    <property type="entry name" value="DOPAMINE BETA HYDROXYLASE RELATED"/>
    <property type="match status" value="1"/>
</dbReference>
<dbReference type="Proteomes" id="UP000275408">
    <property type="component" value="Unassembled WGS sequence"/>
</dbReference>
<feature type="signal peptide" evidence="1">
    <location>
        <begin position="1"/>
        <end position="22"/>
    </location>
</feature>
<sequence length="224" mass="25095">KNSKMWLLVAAFLACFASSANGQNQTMHEMSFDDGNFNVSWTHNRSTEELEFEVNANAIGYVAFGFTFTPEDMQNYSIVVGGTNGSGQNYFNSYHTSGLGKLTLDADPQIYILDSAEEQNGTTTLRFRRPLETNDSKDIQFNETTRVFLVWAYHKYSDADNVVTYHTNRNYTEQAMQVVFPPVEMTSTPPAVMTRERPNPESSAVQVVVSAFTLSVLAISALMF</sequence>
<name>A0A3M6U812_POCDA</name>
<feature type="chain" id="PRO_5018322911" description="DOMON domain-containing protein" evidence="1">
    <location>
        <begin position="23"/>
        <end position="224"/>
    </location>
</feature>
<dbReference type="Pfam" id="PF03351">
    <property type="entry name" value="DOMON"/>
    <property type="match status" value="1"/>
</dbReference>
<dbReference type="PANTHER" id="PTHR10157:SF40">
    <property type="entry name" value="MOXD1 HOMOLOG 2"/>
    <property type="match status" value="1"/>
</dbReference>
<reference evidence="3 4" key="1">
    <citation type="journal article" date="2018" name="Sci. Rep.">
        <title>Comparative analysis of the Pocillopora damicornis genome highlights role of immune system in coral evolution.</title>
        <authorList>
            <person name="Cunning R."/>
            <person name="Bay R.A."/>
            <person name="Gillette P."/>
            <person name="Baker A.C."/>
            <person name="Traylor-Knowles N."/>
        </authorList>
    </citation>
    <scope>NUCLEOTIDE SEQUENCE [LARGE SCALE GENOMIC DNA]</scope>
    <source>
        <strain evidence="3">RSMAS</strain>
        <tissue evidence="3">Whole animal</tissue>
    </source>
</reference>
<dbReference type="GO" id="GO:0042420">
    <property type="term" value="P:dopamine catabolic process"/>
    <property type="evidence" value="ECO:0007669"/>
    <property type="project" value="TreeGrafter"/>
</dbReference>
<organism evidence="3 4">
    <name type="scientific">Pocillopora damicornis</name>
    <name type="common">Cauliflower coral</name>
    <name type="synonym">Millepora damicornis</name>
    <dbReference type="NCBI Taxonomy" id="46731"/>
    <lineage>
        <taxon>Eukaryota</taxon>
        <taxon>Metazoa</taxon>
        <taxon>Cnidaria</taxon>
        <taxon>Anthozoa</taxon>
        <taxon>Hexacorallia</taxon>
        <taxon>Scleractinia</taxon>
        <taxon>Astrocoeniina</taxon>
        <taxon>Pocilloporidae</taxon>
        <taxon>Pocillopora</taxon>
    </lineage>
</organism>
<protein>
    <recommendedName>
        <fullName evidence="2">DOMON domain-containing protein</fullName>
    </recommendedName>
</protein>
<dbReference type="AlphaFoldDB" id="A0A3M6U812"/>
<feature type="domain" description="DOMON" evidence="2">
    <location>
        <begin position="35"/>
        <end position="154"/>
    </location>
</feature>
<dbReference type="GO" id="GO:0005615">
    <property type="term" value="C:extracellular space"/>
    <property type="evidence" value="ECO:0007669"/>
    <property type="project" value="TreeGrafter"/>
</dbReference>
<dbReference type="EMBL" id="RCHS01002083">
    <property type="protein sequence ID" value="RMX49598.1"/>
    <property type="molecule type" value="Genomic_DNA"/>
</dbReference>
<dbReference type="PROSITE" id="PS50836">
    <property type="entry name" value="DOMON"/>
    <property type="match status" value="1"/>
</dbReference>
<dbReference type="GO" id="GO:0004500">
    <property type="term" value="F:dopamine beta-monooxygenase activity"/>
    <property type="evidence" value="ECO:0007669"/>
    <property type="project" value="InterPro"/>
</dbReference>
<accession>A0A3M6U812</accession>
<dbReference type="GO" id="GO:0005507">
    <property type="term" value="F:copper ion binding"/>
    <property type="evidence" value="ECO:0007669"/>
    <property type="project" value="TreeGrafter"/>
</dbReference>
<dbReference type="SMART" id="SM00664">
    <property type="entry name" value="DoH"/>
    <property type="match status" value="1"/>
</dbReference>
<dbReference type="GO" id="GO:0042421">
    <property type="term" value="P:norepinephrine biosynthetic process"/>
    <property type="evidence" value="ECO:0007669"/>
    <property type="project" value="TreeGrafter"/>
</dbReference>
<dbReference type="CDD" id="cd09631">
    <property type="entry name" value="DOMON_DOH"/>
    <property type="match status" value="1"/>
</dbReference>
<gene>
    <name evidence="3" type="ORF">pdam_00003016</name>
</gene>
<keyword evidence="4" id="KW-1185">Reference proteome</keyword>
<dbReference type="OrthoDB" id="5972665at2759"/>